<evidence type="ECO:0000313" key="1">
    <source>
        <dbReference type="EMBL" id="KRS18239.1"/>
    </source>
</evidence>
<proteinExistence type="predicted"/>
<evidence type="ECO:0000313" key="3">
    <source>
        <dbReference type="Proteomes" id="UP000051401"/>
    </source>
</evidence>
<organism evidence="1 3">
    <name type="scientific">Roseovarius indicus</name>
    <dbReference type="NCBI Taxonomy" id="540747"/>
    <lineage>
        <taxon>Bacteria</taxon>
        <taxon>Pseudomonadati</taxon>
        <taxon>Pseudomonadota</taxon>
        <taxon>Alphaproteobacteria</taxon>
        <taxon>Rhodobacterales</taxon>
        <taxon>Roseobacteraceae</taxon>
        <taxon>Roseovarius</taxon>
    </lineage>
</organism>
<dbReference type="EMBL" id="CP031598">
    <property type="protein sequence ID" value="QEW26928.1"/>
    <property type="molecule type" value="Genomic_DNA"/>
</dbReference>
<dbReference type="EMBL" id="LAXI01000004">
    <property type="protein sequence ID" value="KRS18239.1"/>
    <property type="molecule type" value="Genomic_DNA"/>
</dbReference>
<dbReference type="Proteomes" id="UP000325785">
    <property type="component" value="Chromosome"/>
</dbReference>
<name>A0A0T5PBB6_9RHOB</name>
<protein>
    <submittedName>
        <fullName evidence="1">Uncharacterized protein</fullName>
    </submittedName>
</protein>
<accession>A0A0T5PBB6</accession>
<gene>
    <name evidence="2" type="ORF">RIdsm_02736</name>
    <name evidence="1" type="ORF">XM52_08815</name>
</gene>
<keyword evidence="3" id="KW-1185">Reference proteome</keyword>
<reference evidence="2 4" key="2">
    <citation type="submission" date="2018-08" db="EMBL/GenBank/DDBJ databases">
        <title>Genetic Globetrotter - A new plasmid hitch-hiking vast phylogenetic and geographic distances.</title>
        <authorList>
            <person name="Vollmers J."/>
            <person name="Petersen J."/>
        </authorList>
    </citation>
    <scope>NUCLEOTIDE SEQUENCE [LARGE SCALE GENOMIC DNA]</scope>
    <source>
        <strain evidence="2 4">DSM 26383</strain>
    </source>
</reference>
<dbReference type="PATRIC" id="fig|540747.5.peg.4556"/>
<dbReference type="AlphaFoldDB" id="A0A0T5PBB6"/>
<dbReference type="RefSeq" id="WP_057815390.1">
    <property type="nucleotide sequence ID" value="NZ_CP031598.1"/>
</dbReference>
<evidence type="ECO:0000313" key="2">
    <source>
        <dbReference type="EMBL" id="QEW26928.1"/>
    </source>
</evidence>
<dbReference type="Proteomes" id="UP000051401">
    <property type="component" value="Unassembled WGS sequence"/>
</dbReference>
<dbReference type="KEGG" id="rid:RIdsm_02736"/>
<sequence length="74" mass="8029">MPKTISDIQTEAVYLAALIDGADLLADRATCGDSNDPEFQQARNSLPAIFADMRRRATELANDLETMDKKGGEA</sequence>
<evidence type="ECO:0000313" key="4">
    <source>
        <dbReference type="Proteomes" id="UP000325785"/>
    </source>
</evidence>
<reference evidence="1 3" key="1">
    <citation type="submission" date="2015-04" db="EMBL/GenBank/DDBJ databases">
        <title>The draft genome sequence of Roseovarius indicus B108T.</title>
        <authorList>
            <person name="Li G."/>
            <person name="Lai Q."/>
            <person name="Shao Z."/>
            <person name="Yan P."/>
        </authorList>
    </citation>
    <scope>NUCLEOTIDE SEQUENCE [LARGE SCALE GENOMIC DNA]</scope>
    <source>
        <strain evidence="1 3">B108</strain>
    </source>
</reference>